<evidence type="ECO:0000259" key="1">
    <source>
        <dbReference type="Pfam" id="PF00144"/>
    </source>
</evidence>
<dbReference type="PANTHER" id="PTHR46825:SF9">
    <property type="entry name" value="BETA-LACTAMASE-RELATED DOMAIN-CONTAINING PROTEIN"/>
    <property type="match status" value="1"/>
</dbReference>
<protein>
    <submittedName>
        <fullName evidence="2">CubicO group peptidase, beta-lactamase class C family</fullName>
    </submittedName>
</protein>
<sequence>MQKLSAQRPFKPLEVDLVIESLIQKEGPGLSALATEKGTAIYSEQRGVTALDNQTAIEAKSHFRMASISKHVTAFSLYKLIETRKITLNQTIGKYFPKLPSRVQQITIAQLLQHSSGILDYENLLPSTQREQILDADILPYLETTDSLYFTPGTKFRYSNTGYCLLALIIEQVSGLPYPQFVKNHIFTPIGLTDALIYQANASIPDRAYGYHPEGSVFHFADQSITSATKGDGGVYFSSNDFHQWARHIGKTYLSDASFKPWFLKNSIRVIGQIRYSMGLFYYQDKLGNLYCFHSGESTGFNNIMYIDVTRDLIVSIFSNRDDAVVSRPFEDIMLRVDKNKLKKSYIQEPLFDWLSKVYTNEPMVVSH</sequence>
<dbReference type="PANTHER" id="PTHR46825">
    <property type="entry name" value="D-ALANYL-D-ALANINE-CARBOXYPEPTIDASE/ENDOPEPTIDASE AMPH"/>
    <property type="match status" value="1"/>
</dbReference>
<reference evidence="2 3" key="1">
    <citation type="submission" date="2017-04" db="EMBL/GenBank/DDBJ databases">
        <authorList>
            <person name="Afonso C.L."/>
            <person name="Miller P.J."/>
            <person name="Scott M.A."/>
            <person name="Spackman E."/>
            <person name="Goraichik I."/>
            <person name="Dimitrov K.M."/>
            <person name="Suarez D.L."/>
            <person name="Swayne D.E."/>
        </authorList>
    </citation>
    <scope>NUCLEOTIDE SEQUENCE [LARGE SCALE GENOMIC DNA]</scope>
    <source>
        <strain evidence="2 3">DSM 22418</strain>
    </source>
</reference>
<name>A0A1X7JSH5_9SPHI</name>
<organism evidence="2 3">
    <name type="scientific">Sphingobacterium psychroaquaticum</name>
    <dbReference type="NCBI Taxonomy" id="561061"/>
    <lineage>
        <taxon>Bacteria</taxon>
        <taxon>Pseudomonadati</taxon>
        <taxon>Bacteroidota</taxon>
        <taxon>Sphingobacteriia</taxon>
        <taxon>Sphingobacteriales</taxon>
        <taxon>Sphingobacteriaceae</taxon>
        <taxon>Sphingobacterium</taxon>
    </lineage>
</organism>
<evidence type="ECO:0000313" key="3">
    <source>
        <dbReference type="Proteomes" id="UP000192980"/>
    </source>
</evidence>
<dbReference type="InterPro" id="IPR050491">
    <property type="entry name" value="AmpC-like"/>
</dbReference>
<gene>
    <name evidence="2" type="ORF">SAMN05660862_2108</name>
</gene>
<dbReference type="AlphaFoldDB" id="A0A1X7JSH5"/>
<dbReference type="STRING" id="561061.SAMN05660862_2108"/>
<dbReference type="InterPro" id="IPR012338">
    <property type="entry name" value="Beta-lactam/transpept-like"/>
</dbReference>
<dbReference type="EMBL" id="FXAU01000003">
    <property type="protein sequence ID" value="SMG30978.1"/>
    <property type="molecule type" value="Genomic_DNA"/>
</dbReference>
<dbReference type="Gene3D" id="3.40.710.10">
    <property type="entry name" value="DD-peptidase/beta-lactamase superfamily"/>
    <property type="match status" value="1"/>
</dbReference>
<dbReference type="Proteomes" id="UP000192980">
    <property type="component" value="Unassembled WGS sequence"/>
</dbReference>
<dbReference type="SUPFAM" id="SSF56601">
    <property type="entry name" value="beta-lactamase/transpeptidase-like"/>
    <property type="match status" value="1"/>
</dbReference>
<evidence type="ECO:0000313" key="2">
    <source>
        <dbReference type="EMBL" id="SMG30978.1"/>
    </source>
</evidence>
<dbReference type="Pfam" id="PF00144">
    <property type="entry name" value="Beta-lactamase"/>
    <property type="match status" value="1"/>
</dbReference>
<dbReference type="InterPro" id="IPR001466">
    <property type="entry name" value="Beta-lactam-related"/>
</dbReference>
<keyword evidence="3" id="KW-1185">Reference proteome</keyword>
<accession>A0A1X7JSH5</accession>
<feature type="domain" description="Beta-lactamase-related" evidence="1">
    <location>
        <begin position="24"/>
        <end position="327"/>
    </location>
</feature>
<proteinExistence type="predicted"/>